<evidence type="ECO:0000256" key="2">
    <source>
        <dbReference type="SAM" id="SignalP"/>
    </source>
</evidence>
<keyword evidence="2" id="KW-0732">Signal</keyword>
<dbReference type="AlphaFoldDB" id="A0A2G5BAQ2"/>
<feature type="compositionally biased region" description="Basic and acidic residues" evidence="1">
    <location>
        <begin position="233"/>
        <end position="243"/>
    </location>
</feature>
<organism evidence="3 4">
    <name type="scientific">Coemansia reversa (strain ATCC 12441 / NRRL 1564)</name>
    <dbReference type="NCBI Taxonomy" id="763665"/>
    <lineage>
        <taxon>Eukaryota</taxon>
        <taxon>Fungi</taxon>
        <taxon>Fungi incertae sedis</taxon>
        <taxon>Zoopagomycota</taxon>
        <taxon>Kickxellomycotina</taxon>
        <taxon>Kickxellomycetes</taxon>
        <taxon>Kickxellales</taxon>
        <taxon>Kickxellaceae</taxon>
        <taxon>Coemansia</taxon>
    </lineage>
</organism>
<sequence length="280" mass="30078">MHFNGLGLAVLGFILSGIQHAAAKSSDKGIEFVKACDSSADDVTNQCINRIPDDVGSSTGNHACAYHEAEVKCLGLCGNTVTWKVAYQNSLKRYRLVCAGYIDERIAEKEEEGEAEDDAPKKKNNKKSSEVEPEPEPEADTADEDQESKQAKKTSEEESTSKPSKTVQQKPTQKTSQSSSKSPMSSTKLSNSSASKSESQSKPTDKPQPPKRKSSSDDAANEDGSPASSGSDPNEKNPKDKSHAILPTMDPELADSSDRTRAVVLMSWLLVLISTTAIAL</sequence>
<evidence type="ECO:0000313" key="4">
    <source>
        <dbReference type="Proteomes" id="UP000242474"/>
    </source>
</evidence>
<dbReference type="EMBL" id="KZ303502">
    <property type="protein sequence ID" value="PIA16072.1"/>
    <property type="molecule type" value="Genomic_DNA"/>
</dbReference>
<proteinExistence type="predicted"/>
<evidence type="ECO:0000313" key="3">
    <source>
        <dbReference type="EMBL" id="PIA16072.1"/>
    </source>
</evidence>
<feature type="compositionally biased region" description="Low complexity" evidence="1">
    <location>
        <begin position="161"/>
        <end position="202"/>
    </location>
</feature>
<name>A0A2G5BAQ2_COERN</name>
<feature type="compositionally biased region" description="Basic and acidic residues" evidence="1">
    <location>
        <begin position="147"/>
        <end position="160"/>
    </location>
</feature>
<evidence type="ECO:0000256" key="1">
    <source>
        <dbReference type="SAM" id="MobiDB-lite"/>
    </source>
</evidence>
<feature type="chain" id="PRO_5013619789" evidence="2">
    <location>
        <begin position="24"/>
        <end position="280"/>
    </location>
</feature>
<dbReference type="Proteomes" id="UP000242474">
    <property type="component" value="Unassembled WGS sequence"/>
</dbReference>
<feature type="compositionally biased region" description="Acidic residues" evidence="1">
    <location>
        <begin position="131"/>
        <end position="146"/>
    </location>
</feature>
<reference evidence="3 4" key="1">
    <citation type="journal article" date="2015" name="Genome Biol. Evol.">
        <title>Phylogenomic analyses indicate that early fungi evolved digesting cell walls of algal ancestors of land plants.</title>
        <authorList>
            <person name="Chang Y."/>
            <person name="Wang S."/>
            <person name="Sekimoto S."/>
            <person name="Aerts A.L."/>
            <person name="Choi C."/>
            <person name="Clum A."/>
            <person name="LaButti K.M."/>
            <person name="Lindquist E.A."/>
            <person name="Yee Ngan C."/>
            <person name="Ohm R.A."/>
            <person name="Salamov A.A."/>
            <person name="Grigoriev I.V."/>
            <person name="Spatafora J.W."/>
            <person name="Berbee M.L."/>
        </authorList>
    </citation>
    <scope>NUCLEOTIDE SEQUENCE [LARGE SCALE GENOMIC DNA]</scope>
    <source>
        <strain evidence="3 4">NRRL 1564</strain>
    </source>
</reference>
<gene>
    <name evidence="3" type="ORF">COEREDRAFT_15650</name>
</gene>
<protein>
    <submittedName>
        <fullName evidence="3">Uncharacterized protein</fullName>
    </submittedName>
</protein>
<feature type="region of interest" description="Disordered" evidence="1">
    <location>
        <begin position="109"/>
        <end position="257"/>
    </location>
</feature>
<dbReference type="OrthoDB" id="5593078at2759"/>
<accession>A0A2G5BAQ2</accession>
<feature type="signal peptide" evidence="2">
    <location>
        <begin position="1"/>
        <end position="23"/>
    </location>
</feature>
<keyword evidence="4" id="KW-1185">Reference proteome</keyword>